<reference evidence="1 2" key="1">
    <citation type="journal article" date="2013" name="BMC Genomics">
        <title>Comparative genomics of Campylobacter concisus isolates reveals genetic diversity and provides insights into disease association.</title>
        <authorList>
            <person name="Deshpande N.P."/>
            <person name="Kaakoush N.O."/>
            <person name="Wilkins M.R."/>
            <person name="Mitchell H.M."/>
        </authorList>
    </citation>
    <scope>NUCLEOTIDE SEQUENCE [LARGE SCALE GENOMIC DNA]</scope>
    <source>
        <strain evidence="1 2">UNSWCS</strain>
    </source>
</reference>
<name>U2EW20_9BACT</name>
<comment type="caution">
    <text evidence="1">The sequence shown here is derived from an EMBL/GenBank/DDBJ whole genome shotgun (WGS) entry which is preliminary data.</text>
</comment>
<gene>
    <name evidence="1" type="ORF">UNSWCS_2108</name>
</gene>
<dbReference type="EMBL" id="ANNG01000122">
    <property type="protein sequence ID" value="ERJ21855.1"/>
    <property type="molecule type" value="Genomic_DNA"/>
</dbReference>
<dbReference type="AlphaFoldDB" id="U2EW20"/>
<protein>
    <submittedName>
        <fullName evidence="1">Uncharacterized protein</fullName>
    </submittedName>
</protein>
<organism evidence="1 2">
    <name type="scientific">Campylobacter concisus UNSWCS</name>
    <dbReference type="NCBI Taxonomy" id="1242968"/>
    <lineage>
        <taxon>Bacteria</taxon>
        <taxon>Pseudomonadati</taxon>
        <taxon>Campylobacterota</taxon>
        <taxon>Epsilonproteobacteria</taxon>
        <taxon>Campylobacterales</taxon>
        <taxon>Campylobacteraceae</taxon>
        <taxon>Campylobacter</taxon>
    </lineage>
</organism>
<dbReference type="Proteomes" id="UP000016620">
    <property type="component" value="Unassembled WGS sequence"/>
</dbReference>
<evidence type="ECO:0000313" key="1">
    <source>
        <dbReference type="EMBL" id="ERJ21855.1"/>
    </source>
</evidence>
<evidence type="ECO:0000313" key="2">
    <source>
        <dbReference type="Proteomes" id="UP000016620"/>
    </source>
</evidence>
<sequence length="37" mass="4299">MRVRNFSGRFLKARKIGTLKSFTLSCNVKIQLQEKSL</sequence>
<proteinExistence type="predicted"/>
<accession>U2EW20</accession>
<dbReference type="PATRIC" id="fig|1242968.3.peg.2205"/>